<evidence type="ECO:0000256" key="10">
    <source>
        <dbReference type="RuleBase" id="RU363066"/>
    </source>
</evidence>
<dbReference type="FunFam" id="3.40.50.300:FF:000522">
    <property type="entry name" value="Gluconokinase"/>
    <property type="match status" value="1"/>
</dbReference>
<evidence type="ECO:0000256" key="8">
    <source>
        <dbReference type="ARBA" id="ARBA00023064"/>
    </source>
</evidence>
<accession>A0A2T1C551</accession>
<dbReference type="GO" id="GO:0005524">
    <property type="term" value="F:ATP binding"/>
    <property type="evidence" value="ECO:0007669"/>
    <property type="project" value="UniProtKB-KW"/>
</dbReference>
<sequence length="171" mass="19478">MICILMGVSGTGKSTIGKLLSQKLGWKFYDADDFHSEANISKMKQGIPLEDSDRLPWLQAIRAKIEAIVARQDNGIFACSALKQSYRELLQGNDPQVAWIYLKGSYQQLWQRMQDRPEHFMKPEMLQSQLDTLEIPQDALTVDIALNQAEIVDRIAKYLQDLADLKPGKLR</sequence>
<evidence type="ECO:0000256" key="4">
    <source>
        <dbReference type="ARBA" id="ARBA00022679"/>
    </source>
</evidence>
<dbReference type="AlphaFoldDB" id="A0A2T1C551"/>
<gene>
    <name evidence="11" type="ORF">C7B64_09340</name>
</gene>
<reference evidence="11 12" key="1">
    <citation type="submission" date="2018-02" db="EMBL/GenBank/DDBJ databases">
        <authorList>
            <person name="Cohen D.B."/>
            <person name="Kent A.D."/>
        </authorList>
    </citation>
    <scope>NUCLEOTIDE SEQUENCE [LARGE SCALE GENOMIC DNA]</scope>
    <source>
        <strain evidence="11 12">CCAP 1448/3</strain>
    </source>
</reference>
<dbReference type="Gene3D" id="3.40.50.300">
    <property type="entry name" value="P-loop containing nucleotide triphosphate hydrolases"/>
    <property type="match status" value="1"/>
</dbReference>
<keyword evidence="4 10" id="KW-0808">Transferase</keyword>
<dbReference type="InterPro" id="IPR006001">
    <property type="entry name" value="Therm_gnt_kin"/>
</dbReference>
<dbReference type="CDD" id="cd02021">
    <property type="entry name" value="GntK"/>
    <property type="match status" value="1"/>
</dbReference>
<dbReference type="InterPro" id="IPR031322">
    <property type="entry name" value="Shikimate/glucono_kinase"/>
</dbReference>
<organism evidence="11 12">
    <name type="scientific">Merismopedia glauca CCAP 1448/3</name>
    <dbReference type="NCBI Taxonomy" id="1296344"/>
    <lineage>
        <taxon>Bacteria</taxon>
        <taxon>Bacillati</taxon>
        <taxon>Cyanobacteriota</taxon>
        <taxon>Cyanophyceae</taxon>
        <taxon>Synechococcales</taxon>
        <taxon>Merismopediaceae</taxon>
        <taxon>Merismopedia</taxon>
    </lineage>
</organism>
<dbReference type="InterPro" id="IPR027417">
    <property type="entry name" value="P-loop_NTPase"/>
</dbReference>
<dbReference type="GO" id="GO:0019521">
    <property type="term" value="P:D-gluconate metabolic process"/>
    <property type="evidence" value="ECO:0007669"/>
    <property type="project" value="UniProtKB-KW"/>
</dbReference>
<name>A0A2T1C551_9CYAN</name>
<evidence type="ECO:0000256" key="6">
    <source>
        <dbReference type="ARBA" id="ARBA00022777"/>
    </source>
</evidence>
<reference evidence="11 12" key="2">
    <citation type="submission" date="2018-03" db="EMBL/GenBank/DDBJ databases">
        <title>The ancient ancestry and fast evolution of plastids.</title>
        <authorList>
            <person name="Moore K.R."/>
            <person name="Magnabosco C."/>
            <person name="Momper L."/>
            <person name="Gold D.A."/>
            <person name="Bosak T."/>
            <person name="Fournier G.P."/>
        </authorList>
    </citation>
    <scope>NUCLEOTIDE SEQUENCE [LARGE SCALE GENOMIC DNA]</scope>
    <source>
        <strain evidence="11 12">CCAP 1448/3</strain>
    </source>
</reference>
<keyword evidence="8" id="KW-0311">Gluconate utilization</keyword>
<comment type="catalytic activity">
    <reaction evidence="9 10">
        <text>D-gluconate + ATP = 6-phospho-D-gluconate + ADP + H(+)</text>
        <dbReference type="Rhea" id="RHEA:19433"/>
        <dbReference type="ChEBI" id="CHEBI:15378"/>
        <dbReference type="ChEBI" id="CHEBI:18391"/>
        <dbReference type="ChEBI" id="CHEBI:30616"/>
        <dbReference type="ChEBI" id="CHEBI:58759"/>
        <dbReference type="ChEBI" id="CHEBI:456216"/>
        <dbReference type="EC" id="2.7.1.12"/>
    </reaction>
</comment>
<dbReference type="NCBIfam" id="TIGR01313">
    <property type="entry name" value="therm_gnt_kin"/>
    <property type="match status" value="1"/>
</dbReference>
<dbReference type="Proteomes" id="UP000238762">
    <property type="component" value="Unassembled WGS sequence"/>
</dbReference>
<evidence type="ECO:0000256" key="7">
    <source>
        <dbReference type="ARBA" id="ARBA00022840"/>
    </source>
</evidence>
<dbReference type="RefSeq" id="WP_106288375.1">
    <property type="nucleotide sequence ID" value="NZ_CAWNTC010000011.1"/>
</dbReference>
<dbReference type="EC" id="2.7.1.12" evidence="3 10"/>
<keyword evidence="12" id="KW-1185">Reference proteome</keyword>
<keyword evidence="6 10" id="KW-0418">Kinase</keyword>
<keyword evidence="5 10" id="KW-0547">Nucleotide-binding</keyword>
<evidence type="ECO:0000313" key="12">
    <source>
        <dbReference type="Proteomes" id="UP000238762"/>
    </source>
</evidence>
<evidence type="ECO:0000256" key="5">
    <source>
        <dbReference type="ARBA" id="ARBA00022741"/>
    </source>
</evidence>
<dbReference type="SUPFAM" id="SSF52540">
    <property type="entry name" value="P-loop containing nucleoside triphosphate hydrolases"/>
    <property type="match status" value="1"/>
</dbReference>
<comment type="caution">
    <text evidence="11">The sequence shown here is derived from an EMBL/GenBank/DDBJ whole genome shotgun (WGS) entry which is preliminary data.</text>
</comment>
<evidence type="ECO:0000256" key="9">
    <source>
        <dbReference type="ARBA" id="ARBA00048090"/>
    </source>
</evidence>
<evidence type="ECO:0000256" key="2">
    <source>
        <dbReference type="ARBA" id="ARBA00008420"/>
    </source>
</evidence>
<comment type="pathway">
    <text evidence="1">Carbohydrate acid metabolism.</text>
</comment>
<dbReference type="PANTHER" id="PTHR43442:SF3">
    <property type="entry name" value="GLUCONOKINASE-RELATED"/>
    <property type="match status" value="1"/>
</dbReference>
<dbReference type="Pfam" id="PF01202">
    <property type="entry name" value="SKI"/>
    <property type="match status" value="1"/>
</dbReference>
<protein>
    <recommendedName>
        <fullName evidence="3 10">Gluconokinase</fullName>
        <ecNumber evidence="3 10">2.7.1.12</ecNumber>
    </recommendedName>
</protein>
<dbReference type="EMBL" id="PVWJ01000036">
    <property type="protein sequence ID" value="PSB03288.1"/>
    <property type="molecule type" value="Genomic_DNA"/>
</dbReference>
<proteinExistence type="inferred from homology"/>
<dbReference type="PANTHER" id="PTHR43442">
    <property type="entry name" value="GLUCONOKINASE-RELATED"/>
    <property type="match status" value="1"/>
</dbReference>
<dbReference type="GO" id="GO:0046316">
    <property type="term" value="F:gluconokinase activity"/>
    <property type="evidence" value="ECO:0007669"/>
    <property type="project" value="UniProtKB-EC"/>
</dbReference>
<dbReference type="GO" id="GO:0005737">
    <property type="term" value="C:cytoplasm"/>
    <property type="evidence" value="ECO:0007669"/>
    <property type="project" value="TreeGrafter"/>
</dbReference>
<evidence type="ECO:0000256" key="1">
    <source>
        <dbReference type="ARBA" id="ARBA00004761"/>
    </source>
</evidence>
<evidence type="ECO:0000256" key="3">
    <source>
        <dbReference type="ARBA" id="ARBA00012054"/>
    </source>
</evidence>
<comment type="similarity">
    <text evidence="2 10">Belongs to the gluconokinase GntK/GntV family.</text>
</comment>
<keyword evidence="7 10" id="KW-0067">ATP-binding</keyword>
<evidence type="ECO:0000313" key="11">
    <source>
        <dbReference type="EMBL" id="PSB03288.1"/>
    </source>
</evidence>
<dbReference type="OrthoDB" id="9800332at2"/>